<dbReference type="Proteomes" id="UP000193067">
    <property type="component" value="Unassembled WGS sequence"/>
</dbReference>
<evidence type="ECO:0000313" key="3">
    <source>
        <dbReference type="Proteomes" id="UP000193067"/>
    </source>
</evidence>
<organism evidence="2 3">
    <name type="scientific">Trametes coccinea (strain BRFM310)</name>
    <name type="common">Pycnoporus coccineus</name>
    <dbReference type="NCBI Taxonomy" id="1353009"/>
    <lineage>
        <taxon>Eukaryota</taxon>
        <taxon>Fungi</taxon>
        <taxon>Dikarya</taxon>
        <taxon>Basidiomycota</taxon>
        <taxon>Agaricomycotina</taxon>
        <taxon>Agaricomycetes</taxon>
        <taxon>Polyporales</taxon>
        <taxon>Polyporaceae</taxon>
        <taxon>Trametes</taxon>
    </lineage>
</organism>
<evidence type="ECO:0000313" key="2">
    <source>
        <dbReference type="EMBL" id="OSC96926.1"/>
    </source>
</evidence>
<accession>A0A1Y2I709</accession>
<dbReference type="EMBL" id="KZ084162">
    <property type="protein sequence ID" value="OSC96926.1"/>
    <property type="molecule type" value="Genomic_DNA"/>
</dbReference>
<evidence type="ECO:0008006" key="4">
    <source>
        <dbReference type="Google" id="ProtNLM"/>
    </source>
</evidence>
<reference evidence="2 3" key="1">
    <citation type="journal article" date="2015" name="Biotechnol. Biofuels">
        <title>Enhanced degradation of softwood versus hardwood by the white-rot fungus Pycnoporus coccineus.</title>
        <authorList>
            <person name="Couturier M."/>
            <person name="Navarro D."/>
            <person name="Chevret D."/>
            <person name="Henrissat B."/>
            <person name="Piumi F."/>
            <person name="Ruiz-Duenas F.J."/>
            <person name="Martinez A.T."/>
            <person name="Grigoriev I.V."/>
            <person name="Riley R."/>
            <person name="Lipzen A."/>
            <person name="Berrin J.G."/>
            <person name="Master E.R."/>
            <person name="Rosso M.N."/>
        </authorList>
    </citation>
    <scope>NUCLEOTIDE SEQUENCE [LARGE SCALE GENOMIC DNA]</scope>
    <source>
        <strain evidence="2 3">BRFM310</strain>
    </source>
</reference>
<sequence>MVVLVVTVPGEQNEKDLTRVHPNPAFFHDHLKACPASLADAIKKCSDVQQWISDITQVETKEASPCEPVAKLLSKISETVFSTLEDKPDIICAVGRDDGCRMLANLKDRSYSEGVPYHCIETIVGTKAIYGDGQAQATRYAFTVQQAHPDRPGLYCLSVTAGKFQVIYSSPAGIEASELTDWSDCGSLCAYIYSLYDPPADHVLYDHMIIPKEPASVPLGKQAWTIQKADGTCINASIIALGDPCSRRTTVFRAVHKGRSVIVKESFDCGRHYEGELLTLVHADGFLPGVVRHIVSEDVKNGDEPIVMRRKDGELTGKKRRVVLADPGEQLTSARSVNDLLMAIYDTLEGRPLLFSSPINFTWRHKTPELPSNAHDLYINLHGERRYAKYRDRPGTIHGGVPPLETDEEIEARARELPFSHRWEYDAESVFWTMYSALLQSAAQVTPRLLPAMAGVAPLLASLATHVFPSYTVMTPPPPHDDHLHEAMQRLILQYLVDNLDTPIPLLPGRLRPVANGADPVMHRGSYRLGRHAEDSSRGLKRRRDASDEVRSTRRMIRAASSRGGLVYEIVEEEEP</sequence>
<proteinExistence type="predicted"/>
<evidence type="ECO:0000256" key="1">
    <source>
        <dbReference type="SAM" id="MobiDB-lite"/>
    </source>
</evidence>
<gene>
    <name evidence="2" type="ORF">PYCCODRAFT_1428812</name>
</gene>
<protein>
    <recommendedName>
        <fullName evidence="4">Fungal-type protein kinase domain-containing protein</fullName>
    </recommendedName>
</protein>
<dbReference type="OrthoDB" id="5569250at2759"/>
<name>A0A1Y2I709_TRAC3</name>
<feature type="region of interest" description="Disordered" evidence="1">
    <location>
        <begin position="528"/>
        <end position="553"/>
    </location>
</feature>
<dbReference type="STRING" id="1353009.A0A1Y2I709"/>
<dbReference type="AlphaFoldDB" id="A0A1Y2I709"/>
<keyword evidence="3" id="KW-1185">Reference proteome</keyword>